<keyword evidence="2" id="KW-1185">Reference proteome</keyword>
<sequence>MRVMSAVTLVFLPGTFFATMSRTSFWTFDLSTTGPVVSRWVCLYWFLTTVLTVFVLAIWRNFLLVKQSRKKMSKTWEHASAAWTAKPLVGRLQQQHHKLSEHSKPASGQTNGKSKAAPPKPQKTSNWRTIKRKTWFRRQRAKDGCAVGVTKVEGLLTGMV</sequence>
<reference evidence="1" key="1">
    <citation type="journal article" date="2020" name="Stud. Mycol.">
        <title>101 Dothideomycetes genomes: a test case for predicting lifestyles and emergence of pathogens.</title>
        <authorList>
            <person name="Haridas S."/>
            <person name="Albert R."/>
            <person name="Binder M."/>
            <person name="Bloem J."/>
            <person name="Labutti K."/>
            <person name="Salamov A."/>
            <person name="Andreopoulos B."/>
            <person name="Baker S."/>
            <person name="Barry K."/>
            <person name="Bills G."/>
            <person name="Bluhm B."/>
            <person name="Cannon C."/>
            <person name="Castanera R."/>
            <person name="Culley D."/>
            <person name="Daum C."/>
            <person name="Ezra D."/>
            <person name="Gonzalez J."/>
            <person name="Henrissat B."/>
            <person name="Kuo A."/>
            <person name="Liang C."/>
            <person name="Lipzen A."/>
            <person name="Lutzoni F."/>
            <person name="Magnuson J."/>
            <person name="Mondo S."/>
            <person name="Nolan M."/>
            <person name="Ohm R."/>
            <person name="Pangilinan J."/>
            <person name="Park H.-J."/>
            <person name="Ramirez L."/>
            <person name="Alfaro M."/>
            <person name="Sun H."/>
            <person name="Tritt A."/>
            <person name="Yoshinaga Y."/>
            <person name="Zwiers L.-H."/>
            <person name="Turgeon B."/>
            <person name="Goodwin S."/>
            <person name="Spatafora J."/>
            <person name="Crous P."/>
            <person name="Grigoriev I."/>
        </authorList>
    </citation>
    <scope>NUCLEOTIDE SEQUENCE</scope>
    <source>
        <strain evidence="1">CBS 525.71</strain>
    </source>
</reference>
<name>A0ACB6RS01_9PLEO</name>
<accession>A0ACB6RS01</accession>
<gene>
    <name evidence="1" type="ORF">BU25DRAFT_155358</name>
</gene>
<proteinExistence type="predicted"/>
<comment type="caution">
    <text evidence="1">The sequence shown here is derived from an EMBL/GenBank/DDBJ whole genome shotgun (WGS) entry which is preliminary data.</text>
</comment>
<dbReference type="Proteomes" id="UP000799754">
    <property type="component" value="Unassembled WGS sequence"/>
</dbReference>
<organism evidence="1 2">
    <name type="scientific">Macroventuria anomochaeta</name>
    <dbReference type="NCBI Taxonomy" id="301207"/>
    <lineage>
        <taxon>Eukaryota</taxon>
        <taxon>Fungi</taxon>
        <taxon>Dikarya</taxon>
        <taxon>Ascomycota</taxon>
        <taxon>Pezizomycotina</taxon>
        <taxon>Dothideomycetes</taxon>
        <taxon>Pleosporomycetidae</taxon>
        <taxon>Pleosporales</taxon>
        <taxon>Pleosporineae</taxon>
        <taxon>Didymellaceae</taxon>
        <taxon>Macroventuria</taxon>
    </lineage>
</organism>
<evidence type="ECO:0000313" key="1">
    <source>
        <dbReference type="EMBL" id="KAF2624559.1"/>
    </source>
</evidence>
<protein>
    <submittedName>
        <fullName evidence="1">Uncharacterized protein</fullName>
    </submittedName>
</protein>
<dbReference type="EMBL" id="MU006730">
    <property type="protein sequence ID" value="KAF2624559.1"/>
    <property type="molecule type" value="Genomic_DNA"/>
</dbReference>
<evidence type="ECO:0000313" key="2">
    <source>
        <dbReference type="Proteomes" id="UP000799754"/>
    </source>
</evidence>